<dbReference type="CDD" id="cd00254">
    <property type="entry name" value="LT-like"/>
    <property type="match status" value="1"/>
</dbReference>
<evidence type="ECO:0000256" key="1">
    <source>
        <dbReference type="ARBA" id="ARBA00007734"/>
    </source>
</evidence>
<evidence type="ECO:0000256" key="2">
    <source>
        <dbReference type="ARBA" id="ARBA00009387"/>
    </source>
</evidence>
<dbReference type="SUPFAM" id="SSF53955">
    <property type="entry name" value="Lysozyme-like"/>
    <property type="match status" value="1"/>
</dbReference>
<feature type="compositionally biased region" description="Basic and acidic residues" evidence="3">
    <location>
        <begin position="236"/>
        <end position="245"/>
    </location>
</feature>
<dbReference type="PANTHER" id="PTHR37423">
    <property type="entry name" value="SOLUBLE LYTIC MUREIN TRANSGLYCOSYLASE-RELATED"/>
    <property type="match status" value="1"/>
</dbReference>
<name>A0A0D6NHS3_9PROT</name>
<feature type="domain" description="Transglycosylase SLT" evidence="4">
    <location>
        <begin position="53"/>
        <end position="166"/>
    </location>
</feature>
<evidence type="ECO:0000259" key="4">
    <source>
        <dbReference type="Pfam" id="PF01464"/>
    </source>
</evidence>
<dbReference type="Pfam" id="PF01464">
    <property type="entry name" value="SLT"/>
    <property type="match status" value="1"/>
</dbReference>
<dbReference type="EMBL" id="BAMX01000010">
    <property type="protein sequence ID" value="GAN65569.1"/>
    <property type="molecule type" value="Genomic_DNA"/>
</dbReference>
<dbReference type="STRING" id="1231341.Abor_010_132"/>
<comment type="similarity">
    <text evidence="1">Belongs to the transglycosylase Slt family.</text>
</comment>
<keyword evidence="6" id="KW-1185">Reference proteome</keyword>
<evidence type="ECO:0000313" key="5">
    <source>
        <dbReference type="EMBL" id="GAN65569.1"/>
    </source>
</evidence>
<dbReference type="PANTHER" id="PTHR37423:SF2">
    <property type="entry name" value="MEMBRANE-BOUND LYTIC MUREIN TRANSGLYCOSYLASE C"/>
    <property type="match status" value="1"/>
</dbReference>
<comment type="caution">
    <text evidence="5">The sequence shown here is derived from an EMBL/GenBank/DDBJ whole genome shotgun (WGS) entry which is preliminary data.</text>
</comment>
<evidence type="ECO:0000256" key="3">
    <source>
        <dbReference type="SAM" id="MobiDB-lite"/>
    </source>
</evidence>
<protein>
    <submittedName>
        <fullName evidence="5">Murein transglycosylase</fullName>
    </submittedName>
</protein>
<sequence length="431" mass="45311">MAGVGVAPYPAGAASYRLYREVSQAWASRGFVARPSSPTYRAPGPSNDPWGPYIRDAAQRFSLPETWIRAVMHQESGGKQYLNGELTTSGAGAMGLMQLMPATYADMQSQYNLGSDPYDPHDNIQAGAAYIRLMYDRYGAPGFLAAYNAGPNRVDDYLNSGRSLPDETVNYVAAITPHLGGGVAVRGNWAPVPLSQTGAAVTEPDSYYTRTDLTRTADGCLRDPNAAYDPSAPCLMDRDTPHPDPEPQPQATTLVADAAPPAESTEGPAITVAPVYKTAATISPAPAPAPAVRVERVSLQPVLQPSRVSNGVLVAKAAPTLPQGAHVLSLHPAVPHTVSLPKTVQFAQADGRKLVQVGAFSTYAEAKRVAEKSTRVLASRAVQAAPSISSVSVAGKPLYRAQLVALGSTKAAGVCQVLRASAVPCIQVRNG</sequence>
<gene>
    <name evidence="5" type="ORF">Abor_010_132</name>
</gene>
<dbReference type="AlphaFoldDB" id="A0A0D6NHS3"/>
<reference evidence="5 6" key="1">
    <citation type="submission" date="2012-11" db="EMBL/GenBank/DDBJ databases">
        <title>Whole genome sequence of Acetobacter orientalis 21F-2.</title>
        <authorList>
            <person name="Azuma Y."/>
            <person name="Higashiura N."/>
            <person name="Hirakawa H."/>
            <person name="Matsushita K."/>
        </authorList>
    </citation>
    <scope>NUCLEOTIDE SEQUENCE [LARGE SCALE GENOMIC DNA]</scope>
    <source>
        <strain evidence="5 6">21F-2</strain>
    </source>
</reference>
<accession>A0A0D6NHS3</accession>
<feature type="region of interest" description="Disordered" evidence="3">
    <location>
        <begin position="231"/>
        <end position="251"/>
    </location>
</feature>
<organism evidence="5 6">
    <name type="scientific">Acetobacter orientalis</name>
    <dbReference type="NCBI Taxonomy" id="146474"/>
    <lineage>
        <taxon>Bacteria</taxon>
        <taxon>Pseudomonadati</taxon>
        <taxon>Pseudomonadota</taxon>
        <taxon>Alphaproteobacteria</taxon>
        <taxon>Acetobacterales</taxon>
        <taxon>Acetobacteraceae</taxon>
        <taxon>Acetobacter</taxon>
    </lineage>
</organism>
<comment type="similarity">
    <text evidence="2">Belongs to the virb1 family.</text>
</comment>
<dbReference type="Gene3D" id="1.10.530.10">
    <property type="match status" value="1"/>
</dbReference>
<evidence type="ECO:0000313" key="6">
    <source>
        <dbReference type="Proteomes" id="UP000032670"/>
    </source>
</evidence>
<proteinExistence type="inferred from homology"/>
<dbReference type="InterPro" id="IPR008258">
    <property type="entry name" value="Transglycosylase_SLT_dom_1"/>
</dbReference>
<dbReference type="InterPro" id="IPR023346">
    <property type="entry name" value="Lysozyme-like_dom_sf"/>
</dbReference>
<dbReference type="Proteomes" id="UP000032670">
    <property type="component" value="Unassembled WGS sequence"/>
</dbReference>
<accession>A0A6N3SVD3</accession>